<dbReference type="Gene3D" id="2.60.40.2020">
    <property type="match status" value="1"/>
</dbReference>
<proteinExistence type="predicted"/>
<feature type="domain" description="Proteinase inhibitor I42 chagasin" evidence="4">
    <location>
        <begin position="58"/>
        <end position="128"/>
    </location>
</feature>
<dbReference type="InterPro" id="IPR036331">
    <property type="entry name" value="Chagasin-like_sf"/>
</dbReference>
<comment type="caution">
    <text evidence="5">The sequence shown here is derived from an EMBL/GenBank/DDBJ whole genome shotgun (WGS) entry which is preliminary data.</text>
</comment>
<keyword evidence="2" id="KW-0789">Thiol protease inhibitor</keyword>
<dbReference type="RefSeq" id="WP_345561353.1">
    <property type="nucleotide sequence ID" value="NZ_BAAAZX010000002.1"/>
</dbReference>
<dbReference type="Proteomes" id="UP001500456">
    <property type="component" value="Unassembled WGS sequence"/>
</dbReference>
<protein>
    <recommendedName>
        <fullName evidence="4">Proteinase inhibitor I42 chagasin domain-containing protein</fullName>
    </recommendedName>
</protein>
<evidence type="ECO:0000256" key="3">
    <source>
        <dbReference type="SAM" id="SignalP"/>
    </source>
</evidence>
<dbReference type="PROSITE" id="PS51257">
    <property type="entry name" value="PROKAR_LIPOPROTEIN"/>
    <property type="match status" value="1"/>
</dbReference>
<evidence type="ECO:0000256" key="2">
    <source>
        <dbReference type="ARBA" id="ARBA00022704"/>
    </source>
</evidence>
<evidence type="ECO:0000313" key="5">
    <source>
        <dbReference type="EMBL" id="GAA3980115.1"/>
    </source>
</evidence>
<dbReference type="SUPFAM" id="SSF141066">
    <property type="entry name" value="ICP-like"/>
    <property type="match status" value="1"/>
</dbReference>
<evidence type="ECO:0000256" key="1">
    <source>
        <dbReference type="ARBA" id="ARBA00022690"/>
    </source>
</evidence>
<reference evidence="6" key="1">
    <citation type="journal article" date="2019" name="Int. J. Syst. Evol. Microbiol.">
        <title>The Global Catalogue of Microorganisms (GCM) 10K type strain sequencing project: providing services to taxonomists for standard genome sequencing and annotation.</title>
        <authorList>
            <consortium name="The Broad Institute Genomics Platform"/>
            <consortium name="The Broad Institute Genome Sequencing Center for Infectious Disease"/>
            <person name="Wu L."/>
            <person name="Ma J."/>
        </authorList>
    </citation>
    <scope>NUCLEOTIDE SEQUENCE [LARGE SCALE GENOMIC DNA]</scope>
    <source>
        <strain evidence="6">JCM 16924</strain>
    </source>
</reference>
<keyword evidence="3" id="KW-0732">Signal</keyword>
<evidence type="ECO:0000313" key="6">
    <source>
        <dbReference type="Proteomes" id="UP001500456"/>
    </source>
</evidence>
<dbReference type="EMBL" id="BAAAZX010000002">
    <property type="protein sequence ID" value="GAA3980115.1"/>
    <property type="molecule type" value="Genomic_DNA"/>
</dbReference>
<sequence>MNTRALLVCSAALSGLLALTGCGGSGGSGAPTATASVPSATASAPVAEYGPRDRAITVVAGDTFSLTLPASPNLDQAWYLTAPEPDADVLKYRGKRADYADSELDGASGGTQSFDFTALGKGTATVRLLWCPMNTCGGPTDTATPVPTATATGAPGAEAAFHVFEVTVR</sequence>
<gene>
    <name evidence="5" type="ORF">GCM10022232_10240</name>
</gene>
<feature type="signal peptide" evidence="3">
    <location>
        <begin position="1"/>
        <end position="20"/>
    </location>
</feature>
<keyword evidence="6" id="KW-1185">Reference proteome</keyword>
<keyword evidence="1" id="KW-0646">Protease inhibitor</keyword>
<accession>A0ABP7QF74</accession>
<feature type="chain" id="PRO_5047357999" description="Proteinase inhibitor I42 chagasin domain-containing protein" evidence="3">
    <location>
        <begin position="21"/>
        <end position="169"/>
    </location>
</feature>
<dbReference type="InterPro" id="IPR018990">
    <property type="entry name" value="Prot_inh_I42_chagasin"/>
</dbReference>
<organism evidence="5 6">
    <name type="scientific">Streptomyces plumbiresistens</name>
    <dbReference type="NCBI Taxonomy" id="511811"/>
    <lineage>
        <taxon>Bacteria</taxon>
        <taxon>Bacillati</taxon>
        <taxon>Actinomycetota</taxon>
        <taxon>Actinomycetes</taxon>
        <taxon>Kitasatosporales</taxon>
        <taxon>Streptomycetaceae</taxon>
        <taxon>Streptomyces</taxon>
    </lineage>
</organism>
<evidence type="ECO:0000259" key="4">
    <source>
        <dbReference type="Pfam" id="PF09394"/>
    </source>
</evidence>
<dbReference type="Pfam" id="PF09394">
    <property type="entry name" value="Inhibitor_I42"/>
    <property type="match status" value="1"/>
</dbReference>
<name>A0ABP7QF74_9ACTN</name>